<feature type="compositionally biased region" description="Polar residues" evidence="21">
    <location>
        <begin position="829"/>
        <end position="844"/>
    </location>
</feature>
<dbReference type="SUPFAM" id="SSF48371">
    <property type="entry name" value="ARM repeat"/>
    <property type="match status" value="1"/>
</dbReference>
<dbReference type="Pfam" id="PF02181">
    <property type="entry name" value="FH2"/>
    <property type="match status" value="1"/>
</dbReference>
<comment type="catalytic activity">
    <reaction evidence="19">
        <text>(6R)-5,10-methenyltetrahydrofolate + H2O = (6R)-10-formyltetrahydrofolate + H(+)</text>
        <dbReference type="Rhea" id="RHEA:23700"/>
        <dbReference type="ChEBI" id="CHEBI:15377"/>
        <dbReference type="ChEBI" id="CHEBI:15378"/>
        <dbReference type="ChEBI" id="CHEBI:57455"/>
        <dbReference type="ChEBI" id="CHEBI:195366"/>
        <dbReference type="EC" id="3.5.4.9"/>
    </reaction>
    <physiologicalReaction direction="left-to-right" evidence="19">
        <dbReference type="Rhea" id="RHEA:23701"/>
    </physiologicalReaction>
    <physiologicalReaction direction="right-to-left" evidence="19">
        <dbReference type="Rhea" id="RHEA:23702"/>
    </physiologicalReaction>
</comment>
<feature type="compositionally biased region" description="Basic and acidic residues" evidence="21">
    <location>
        <begin position="918"/>
        <end position="928"/>
    </location>
</feature>
<dbReference type="InterPro" id="IPR014768">
    <property type="entry name" value="GBD/FH3_dom"/>
</dbReference>
<evidence type="ECO:0000256" key="10">
    <source>
        <dbReference type="ARBA" id="ARBA00022801"/>
    </source>
</evidence>
<dbReference type="PROSITE" id="PS00721">
    <property type="entry name" value="FTHFS_1"/>
    <property type="match status" value="1"/>
</dbReference>
<dbReference type="GO" id="GO:0004488">
    <property type="term" value="F:methylenetetrahydrofolate dehydrogenase (NADP+) activity"/>
    <property type="evidence" value="ECO:0007669"/>
    <property type="project" value="UniProtKB-EC"/>
</dbReference>
<dbReference type="Gene3D" id="3.10.410.10">
    <property type="entry name" value="Formyltetrahydrofolate synthetase, domain 3"/>
    <property type="match status" value="1"/>
</dbReference>
<dbReference type="Gene3D" id="3.40.50.720">
    <property type="entry name" value="NAD(P)-binding Rossmann-like Domain"/>
    <property type="match status" value="1"/>
</dbReference>
<dbReference type="SUPFAM" id="SSF52540">
    <property type="entry name" value="P-loop containing nucleoside triphosphate hydrolases"/>
    <property type="match status" value="1"/>
</dbReference>
<feature type="region of interest" description="Disordered" evidence="21">
    <location>
        <begin position="1480"/>
        <end position="1670"/>
    </location>
</feature>
<keyword evidence="10" id="KW-0378">Hydrolase</keyword>
<dbReference type="GO" id="GO:0003779">
    <property type="term" value="F:actin binding"/>
    <property type="evidence" value="ECO:0007669"/>
    <property type="project" value="InterPro"/>
</dbReference>
<evidence type="ECO:0000256" key="3">
    <source>
        <dbReference type="ARBA" id="ARBA00004777"/>
    </source>
</evidence>
<dbReference type="SMART" id="SM01140">
    <property type="entry name" value="Drf_GBD"/>
    <property type="match status" value="1"/>
</dbReference>
<dbReference type="GO" id="GO:0000920">
    <property type="term" value="P:septum digestion after cytokinesis"/>
    <property type="evidence" value="ECO:0007669"/>
    <property type="project" value="UniProtKB-ARBA"/>
</dbReference>
<comment type="similarity">
    <text evidence="5">In the C-terminal section; belongs to the formate--tetrahydrofolate ligase family.</text>
</comment>
<keyword evidence="25" id="KW-1185">Reference proteome</keyword>
<evidence type="ECO:0000256" key="8">
    <source>
        <dbReference type="ARBA" id="ARBA00022598"/>
    </source>
</evidence>
<dbReference type="GO" id="GO:0051017">
    <property type="term" value="P:actin filament bundle assembly"/>
    <property type="evidence" value="ECO:0007669"/>
    <property type="project" value="TreeGrafter"/>
</dbReference>
<dbReference type="GO" id="GO:0035999">
    <property type="term" value="P:tetrahydrofolate interconversion"/>
    <property type="evidence" value="ECO:0007669"/>
    <property type="project" value="UniProtKB-UniPathway"/>
</dbReference>
<keyword evidence="9" id="KW-0547">Nucleotide-binding</keyword>
<dbReference type="GO" id="GO:0004329">
    <property type="term" value="F:formate-tetrahydrofolate ligase activity"/>
    <property type="evidence" value="ECO:0007669"/>
    <property type="project" value="UniProtKB-EC"/>
</dbReference>
<dbReference type="OrthoDB" id="5126881at2759"/>
<feature type="compositionally biased region" description="Polar residues" evidence="21">
    <location>
        <begin position="1055"/>
        <end position="1066"/>
    </location>
</feature>
<evidence type="ECO:0000256" key="5">
    <source>
        <dbReference type="ARBA" id="ARBA00006985"/>
    </source>
</evidence>
<dbReference type="InterPro" id="IPR020631">
    <property type="entry name" value="THF_DH/CycHdrlase_NAD-bd_dom"/>
</dbReference>
<feature type="compositionally biased region" description="Polar residues" evidence="21">
    <location>
        <begin position="353"/>
        <end position="373"/>
    </location>
</feature>
<feature type="compositionally biased region" description="Polar residues" evidence="21">
    <location>
        <begin position="932"/>
        <end position="947"/>
    </location>
</feature>
<dbReference type="Pfam" id="PF01268">
    <property type="entry name" value="FTHFS"/>
    <property type="match status" value="1"/>
</dbReference>
<feature type="compositionally biased region" description="Polar residues" evidence="21">
    <location>
        <begin position="1607"/>
        <end position="1620"/>
    </location>
</feature>
<dbReference type="CDD" id="cd01080">
    <property type="entry name" value="NAD_bind_m-THF_DH_Cyclohyd"/>
    <property type="match status" value="1"/>
</dbReference>
<dbReference type="InterPro" id="IPR036291">
    <property type="entry name" value="NAD(P)-bd_dom_sf"/>
</dbReference>
<dbReference type="GO" id="GO:0030428">
    <property type="term" value="C:cell septum"/>
    <property type="evidence" value="ECO:0007669"/>
    <property type="project" value="UniProtKB-SubCell"/>
</dbReference>
<evidence type="ECO:0000256" key="11">
    <source>
        <dbReference type="ARBA" id="ARBA00022840"/>
    </source>
</evidence>
<dbReference type="InterPro" id="IPR015425">
    <property type="entry name" value="FH2_Formin"/>
</dbReference>
<dbReference type="InterPro" id="IPR016024">
    <property type="entry name" value="ARM-type_fold"/>
</dbReference>
<accession>A0A2V1AQA8</accession>
<evidence type="ECO:0000259" key="22">
    <source>
        <dbReference type="PROSITE" id="PS51232"/>
    </source>
</evidence>
<dbReference type="PROSITE" id="PS00766">
    <property type="entry name" value="THF_DHG_CYH_1"/>
    <property type="match status" value="1"/>
</dbReference>
<comment type="catalytic activity">
    <reaction evidence="18">
        <text>(6S)-5,6,7,8-tetrahydrofolate + formate + ATP = (6R)-10-formyltetrahydrofolate + ADP + phosphate</text>
        <dbReference type="Rhea" id="RHEA:20221"/>
        <dbReference type="ChEBI" id="CHEBI:15740"/>
        <dbReference type="ChEBI" id="CHEBI:30616"/>
        <dbReference type="ChEBI" id="CHEBI:43474"/>
        <dbReference type="ChEBI" id="CHEBI:57453"/>
        <dbReference type="ChEBI" id="CHEBI:195366"/>
        <dbReference type="ChEBI" id="CHEBI:456216"/>
        <dbReference type="EC" id="6.3.4.3"/>
    </reaction>
    <physiologicalReaction direction="left-to-right" evidence="18">
        <dbReference type="Rhea" id="RHEA:20222"/>
    </physiologicalReaction>
    <physiologicalReaction direction="right-to-left" evidence="18">
        <dbReference type="Rhea" id="RHEA:20223"/>
    </physiologicalReaction>
</comment>
<dbReference type="PANTHER" id="PTHR47102">
    <property type="entry name" value="PROTEIN BNI1"/>
    <property type="match status" value="1"/>
</dbReference>
<dbReference type="InterPro" id="IPR000672">
    <property type="entry name" value="THF_DH/CycHdrlase"/>
</dbReference>
<evidence type="ECO:0000256" key="13">
    <source>
        <dbReference type="ARBA" id="ARBA00023002"/>
    </source>
</evidence>
<dbReference type="InterPro" id="IPR010473">
    <property type="entry name" value="GTPase-bd"/>
</dbReference>
<comment type="similarity">
    <text evidence="16">Belongs to the formin homology family. BNI1 subfamily.</text>
</comment>
<dbReference type="HAMAP" id="MF_01576">
    <property type="entry name" value="THF_DHG_CYH"/>
    <property type="match status" value="1"/>
</dbReference>
<evidence type="ECO:0000313" key="25">
    <source>
        <dbReference type="Proteomes" id="UP000244309"/>
    </source>
</evidence>
<dbReference type="InterPro" id="IPR020628">
    <property type="entry name" value="Formate_THF_ligase_CS"/>
</dbReference>
<feature type="domain" description="GBD/FH3" evidence="22">
    <location>
        <begin position="259"/>
        <end position="720"/>
    </location>
</feature>
<dbReference type="InterPro" id="IPR046346">
    <property type="entry name" value="Aminoacid_DH-like_N_sf"/>
</dbReference>
<gene>
    <name evidence="24" type="ORF">CXQ85_002045</name>
</gene>
<feature type="region of interest" description="Disordered" evidence="21">
    <location>
        <begin position="819"/>
        <end position="845"/>
    </location>
</feature>
<dbReference type="GO" id="GO:1903475">
    <property type="term" value="P:mitotic actomyosin contractile ring assembly"/>
    <property type="evidence" value="ECO:0007669"/>
    <property type="project" value="TreeGrafter"/>
</dbReference>
<feature type="compositionally biased region" description="Polar residues" evidence="21">
    <location>
        <begin position="765"/>
        <end position="782"/>
    </location>
</feature>
<feature type="compositionally biased region" description="Basic and acidic residues" evidence="21">
    <location>
        <begin position="1586"/>
        <end position="1606"/>
    </location>
</feature>
<evidence type="ECO:0000256" key="21">
    <source>
        <dbReference type="SAM" id="MobiDB-lite"/>
    </source>
</evidence>
<comment type="subcellular location">
    <subcellularLocation>
        <location evidence="1">Bud neck</location>
    </subcellularLocation>
    <subcellularLocation>
        <location evidence="2">Cell septum</location>
    </subcellularLocation>
</comment>
<dbReference type="Gene3D" id="3.40.50.10860">
    <property type="entry name" value="Leucine Dehydrogenase, chain A, domain 1"/>
    <property type="match status" value="1"/>
</dbReference>
<feature type="region of interest" description="Disordered" evidence="21">
    <location>
        <begin position="880"/>
        <end position="1073"/>
    </location>
</feature>
<feature type="compositionally biased region" description="Basic and acidic residues" evidence="21">
    <location>
        <begin position="1480"/>
        <end position="1521"/>
    </location>
</feature>
<dbReference type="InterPro" id="IPR051661">
    <property type="entry name" value="Actin_filament_regulator"/>
</dbReference>
<feature type="region of interest" description="Disordered" evidence="21">
    <location>
        <begin position="46"/>
        <end position="72"/>
    </location>
</feature>
<evidence type="ECO:0000256" key="7">
    <source>
        <dbReference type="ARBA" id="ARBA00022563"/>
    </source>
</evidence>
<feature type="compositionally biased region" description="Polar residues" evidence="21">
    <location>
        <begin position="206"/>
        <end position="215"/>
    </location>
</feature>
<dbReference type="Gene3D" id="1.25.10.10">
    <property type="entry name" value="Leucine-rich Repeat Variant"/>
    <property type="match status" value="1"/>
</dbReference>
<comment type="caution">
    <text evidence="24">The sequence shown here is derived from an EMBL/GenBank/DDBJ whole genome shotgun (WGS) entry which is preliminary data.</text>
</comment>
<comment type="pathway">
    <text evidence="3">One-carbon metabolism; tetrahydrofolate interconversion.</text>
</comment>
<dbReference type="Pfam" id="PF00763">
    <property type="entry name" value="THF_DHG_CYH"/>
    <property type="match status" value="1"/>
</dbReference>
<feature type="compositionally biased region" description="Basic and acidic residues" evidence="21">
    <location>
        <begin position="819"/>
        <end position="828"/>
    </location>
</feature>
<evidence type="ECO:0000256" key="18">
    <source>
        <dbReference type="ARBA" id="ARBA00051544"/>
    </source>
</evidence>
<evidence type="ECO:0000259" key="23">
    <source>
        <dbReference type="PROSITE" id="PS51444"/>
    </source>
</evidence>
<feature type="region of interest" description="Disordered" evidence="21">
    <location>
        <begin position="84"/>
        <end position="124"/>
    </location>
</feature>
<feature type="compositionally biased region" description="Pro residues" evidence="21">
    <location>
        <begin position="949"/>
        <end position="963"/>
    </location>
</feature>
<evidence type="ECO:0000256" key="16">
    <source>
        <dbReference type="ARBA" id="ARBA00037935"/>
    </source>
</evidence>
<dbReference type="InterPro" id="IPR027417">
    <property type="entry name" value="P-loop_NTPase"/>
</dbReference>
<feature type="compositionally biased region" description="Polar residues" evidence="21">
    <location>
        <begin position="46"/>
        <end position="55"/>
    </location>
</feature>
<dbReference type="Gene3D" id="1.20.58.2220">
    <property type="entry name" value="Formin, FH2 domain"/>
    <property type="match status" value="1"/>
</dbReference>
<dbReference type="GO" id="GO:0005524">
    <property type="term" value="F:ATP binding"/>
    <property type="evidence" value="ECO:0007669"/>
    <property type="project" value="UniProtKB-KW"/>
</dbReference>
<dbReference type="GO" id="GO:0001411">
    <property type="term" value="C:hyphal tip"/>
    <property type="evidence" value="ECO:0007669"/>
    <property type="project" value="UniProtKB-ARBA"/>
</dbReference>
<keyword evidence="12" id="KW-0521">NADP</keyword>
<evidence type="ECO:0000256" key="1">
    <source>
        <dbReference type="ARBA" id="ARBA00004266"/>
    </source>
</evidence>
<dbReference type="PROSITE" id="PS51232">
    <property type="entry name" value="GBD_FH3"/>
    <property type="match status" value="1"/>
</dbReference>
<evidence type="ECO:0000256" key="9">
    <source>
        <dbReference type="ARBA" id="ARBA00022741"/>
    </source>
</evidence>
<dbReference type="Proteomes" id="UP000244309">
    <property type="component" value="Unassembled WGS sequence"/>
</dbReference>
<dbReference type="GO" id="GO:0043332">
    <property type="term" value="C:mating projection tip"/>
    <property type="evidence" value="ECO:0007669"/>
    <property type="project" value="TreeGrafter"/>
</dbReference>
<feature type="region of interest" description="Disordered" evidence="21">
    <location>
        <begin position="136"/>
        <end position="159"/>
    </location>
</feature>
<dbReference type="Pfam" id="PF02882">
    <property type="entry name" value="THF_DHG_CYH_C"/>
    <property type="match status" value="1"/>
</dbReference>
<dbReference type="SMART" id="SM01139">
    <property type="entry name" value="Drf_FH3"/>
    <property type="match status" value="1"/>
</dbReference>
<feature type="compositionally biased region" description="Pro residues" evidence="21">
    <location>
        <begin position="995"/>
        <end position="1005"/>
    </location>
</feature>
<dbReference type="InterPro" id="IPR011989">
    <property type="entry name" value="ARM-like"/>
</dbReference>
<dbReference type="Gene3D" id="6.10.30.50">
    <property type="match status" value="1"/>
</dbReference>
<evidence type="ECO:0000256" key="6">
    <source>
        <dbReference type="ARBA" id="ARBA00011738"/>
    </source>
</evidence>
<evidence type="ECO:0000256" key="19">
    <source>
        <dbReference type="ARBA" id="ARBA00052163"/>
    </source>
</evidence>
<feature type="compositionally biased region" description="Pro residues" evidence="21">
    <location>
        <begin position="1040"/>
        <end position="1050"/>
    </location>
</feature>
<dbReference type="GO" id="GO:0004477">
    <property type="term" value="F:methenyltetrahydrofolate cyclohydrolase activity"/>
    <property type="evidence" value="ECO:0007669"/>
    <property type="project" value="UniProtKB-EC"/>
</dbReference>
<keyword evidence="7" id="KW-0554">One-carbon metabolism</keyword>
<dbReference type="CDD" id="cd00477">
    <property type="entry name" value="FTHFS"/>
    <property type="match status" value="1"/>
</dbReference>
<dbReference type="GO" id="GO:0031267">
    <property type="term" value="F:small GTPase binding"/>
    <property type="evidence" value="ECO:0007669"/>
    <property type="project" value="InterPro"/>
</dbReference>
<keyword evidence="13" id="KW-0560">Oxidoreductase</keyword>
<dbReference type="FunFam" id="3.40.50.10860:FF:000005">
    <property type="entry name" value="C-1-tetrahydrofolate synthase, cytoplasmic, putative"/>
    <property type="match status" value="1"/>
</dbReference>
<dbReference type="InterPro" id="IPR010472">
    <property type="entry name" value="FH3_dom"/>
</dbReference>
<dbReference type="SMART" id="SM00498">
    <property type="entry name" value="FH2"/>
    <property type="match status" value="1"/>
</dbReference>
<feature type="compositionally biased region" description="Basic and acidic residues" evidence="21">
    <location>
        <begin position="1652"/>
        <end position="1670"/>
    </location>
</feature>
<dbReference type="PROSITE" id="PS00767">
    <property type="entry name" value="THF_DHG_CYH_2"/>
    <property type="match status" value="1"/>
</dbReference>
<dbReference type="GO" id="GO:0051016">
    <property type="term" value="P:barbed-end actin filament capping"/>
    <property type="evidence" value="ECO:0007669"/>
    <property type="project" value="TreeGrafter"/>
</dbReference>
<feature type="compositionally biased region" description="Low complexity" evidence="21">
    <location>
        <begin position="136"/>
        <end position="154"/>
    </location>
</feature>
<proteinExistence type="inferred from homology"/>
<dbReference type="RefSeq" id="XP_025341200.1">
    <property type="nucleotide sequence ID" value="XM_025485735.1"/>
</dbReference>
<dbReference type="InterPro" id="IPR000559">
    <property type="entry name" value="Formate_THF_ligase"/>
</dbReference>
<dbReference type="FunFam" id="3.40.50.300:FF:001741">
    <property type="entry name" value="Formate--tetrahydrofolate ligase"/>
    <property type="match status" value="1"/>
</dbReference>
<sequence>MNDGTEHDSSSLSSPASTRPGKMSVFTKSIRKLGKTASRLNLAAQFNQDSPSGSASPPKVANVQESSPDEDFQAFSYNAVAHSTEPTQVRYLPRKDSFTVSDSPQRPSIGSDEPRVKLKAPALPPVQTNVINEWVSQSPVSSAQSPRASSSPARGHFPSADLALSGNIMSSANDSSASFSSLDPKPRSTSYPESHIPRSHSISSSTFEAPTNSISKLGPPAPLYSKPKERSYSSSNILSSKAIISNSLHSFRVVTSNIDQMPEPAVVEHLFQRLLSIRVFPEESFKTTPLKRKWELLLSEGETNNSFDLPQLLQEATVSVERLEMKPPPKPVPPESKAPSRSGSWALRERTSDSSNRTLHPSISGVISPTAASNAKKGSPVWFIRQILRNSLQTKDYKKLDKRLVSLNKWVKEFREQQGESALANLLKQINQKSIKSNDEFEKEKVICRCLKTVMATDPSNDKVQKVPLSSNLIIQEHLQVVKSLPFSLLSPSIETRILATELLIYLTHFEDYNFFPHLMDEFRKLQDKYLMFVRFQPWMNALESTLDQHLQTEQHNRSIHEDIFKEYVLVTIIFINQLLECCERPKDRIVLRKEFSDSRLDKILDKIREINDDKISRHMAHYNHLAEGDYSHFLMEKSFRIESEDDAESVNSNLSDLRTKFDDESGVFIQSDSDSQHMSSLLERIRWIKNSKSSPESKRLFGLLDVITGHLLDETFGPTKSDTLLNVSLEKLIDRLETDDTARRAVMEMESLKREIIELKESKTVPQELSASQSDSYQTSQLRKELERSRDTIISYEKQIGVMSNTIKRLEADLQRLRKSSDGDQGSKRLTSFASLSSNTGTSGAARGVVLDELEYKLSRQKSRNTNIKKSKLTNNLAEHLSDSKSEDNLILGSAGSDSTRSELFRDGSVLSQNPGKETKLTKEFPDLGKLSTNNAIGGAGTSSVSGPPAPPPPPPPPPPSLPDFLPKAGAPAGPPPPPPPPLPPMLAQSGASGPPPPPPPPLPGFIAPQDSNGQSGPPPPPPLPGFITSPSDTDGEGGPPPPPPPPLAPDFLSPNQTGDQNQTPAVKAAQEAVDATVMKKKPGVKLKTVHVNNVNDTKSTIWADIKNKEISEQLETQDAYDEVQTHFKVKEAPKKKAVNASAAKKPAKKETLIPRDIAHQFGIYLHMYNSVSAPDLTLKILHCDKDIIDNVSVLEFFTSEIFNDFSESKFRNFVPYSHELNNPESKPAKPSDDLERADKVFLEIYNMRHYWKSRSRALLVTQTHKKDFEDLKSKLTMIDNTVRAIRESENLKHVLGLILEVVNYMNDDAKQASGFKLDTLQRLKFLKDNSNTMTFLHYVERIIRNKFSEWGSFVDELNVLNQMHNINVESIEKDCEEYERNIKNVLVSLEKGNLSDPSIFHSEDKVLRVIKRPLIVAKENATQLIEQLRKTVEDHNALMVYFDEKPEDSNSRNTFFSKFAAFVNQFKQVHAENVQREEEEKAYEMKKQAIQRREKNRLSKLAGDKKTPKAADANAKADTEDAEDQNEDDDEDDEEDVDGEVNQDSEGAAAVDELLRQLKSGAANDKGRARQRQARLRSELYNSKPDEKKPDSDLGQESRMKDLSNQDATRGSTAGGDSSKTEDDVMVRARSMLQSLRGTPDVMETLEASTSEKDAEASGKMVAKEEDGSMQNIDERADVDKAPEDIIEIRSSEGTPESDSVEVIEAPQEDASADNSQPPKVGVLKQLESVREESFDAVVVSGTKLAKSIKHQVAQKVIEYNREHVPSLNLPLTNDDISFESLNFKPQLTIIQVGSRPDSSAYVRSKLKAATTSNIQSKLVQFNEDLTEEELLEEVDRLNKDPKVNGILIQLPLPKHINETLVTNAVATEKDVDGFDRFNVGELSKRGGQPKFRPCTPNGIMELIKTTGIQLRGKSAVVIGRSDIVGTPVAAMLRNEDCTVTVCHRYTYDLPSVVRGADVVVAAVGIPEYVKADWVKDGAIVIDVGINYKEDETAKNGKKLVGDVDYAEVSKKASYITPVPGGVGPMTVAMLCSNVYDAAVAQAKRAHDHKFKPLPLEIKRPVPSDIAISRAQKPKKITKVAQELGLLEAELEPYGHYKAKVDPKKVAERLDEQLEGDASSRGHFVLVAGITPTPLGEGKSTTTIGLTQALGAHLGFNSIANVRQPSMGPTFGVKGGAAGGGYAQVIPMDEFNMHLTGDIHAISAAQNLLCAAVDTRMFHESTSKTVKGFYKRLVPAKKGKRSFTKQMLARLEKLGINKTNPDDLTDEEITRFAKLDIDPESITIKRVVDCNDRFVREITLGQGKNEAAKYPPRTSGFDITVASEIMAILALSTSLKDLRERVGKIVVGTQKETGVAITAEDIGCAGAITALLKDAVKPNMMQTLEGTPVFVHAGPFANISIGASSVIADKLALKLTSPANPINNGKKGFVITEAGFDFTMGGERFFNIKCRAAGVSPDTVVLVATSRALKLHGGASDVKPGQELPSEYTTENLEFLEKGCANLAKQISNIKQYNVPVVVAINEFETDSKNELRLIQEQALAAGADYAVASAHWAEGGSGALKLAEAVANAATKKETDEQTFLYDVNSSVEDKLLAIASKMYGAEAIELSPLAKKQIETYTKQGFDKLPICIAKTQYSLSHDPALKGVPTGFTVPIREVRCSAGAGYLYALAAEIMTIPGLPTHAGYMNVEVNDDGEIEGLF</sequence>
<feature type="region of interest" description="Disordered" evidence="21">
    <location>
        <begin position="324"/>
        <end position="374"/>
    </location>
</feature>
<dbReference type="UniPathway" id="UPA00193"/>
<dbReference type="Gene3D" id="1.10.8.770">
    <property type="match status" value="1"/>
</dbReference>
<evidence type="ECO:0000313" key="24">
    <source>
        <dbReference type="EMBL" id="PVH20260.1"/>
    </source>
</evidence>
<dbReference type="SUPFAM" id="SSF51735">
    <property type="entry name" value="NAD(P)-binding Rossmann-fold domains"/>
    <property type="match status" value="1"/>
</dbReference>
<dbReference type="Pfam" id="PF06367">
    <property type="entry name" value="Drf_FH3"/>
    <property type="match status" value="1"/>
</dbReference>
<comment type="catalytic activity">
    <reaction evidence="17">
        <text>(6R)-5,10-methylene-5,6,7,8-tetrahydrofolate + NADP(+) = (6R)-5,10-methenyltetrahydrofolate + NADPH</text>
        <dbReference type="Rhea" id="RHEA:22812"/>
        <dbReference type="ChEBI" id="CHEBI:15636"/>
        <dbReference type="ChEBI" id="CHEBI:57455"/>
        <dbReference type="ChEBI" id="CHEBI:57783"/>
        <dbReference type="ChEBI" id="CHEBI:58349"/>
        <dbReference type="EC" id="1.5.1.5"/>
    </reaction>
    <physiologicalReaction direction="left-to-right" evidence="17">
        <dbReference type="Rhea" id="RHEA:22813"/>
    </physiologicalReaction>
    <physiologicalReaction direction="right-to-left" evidence="17">
        <dbReference type="Rhea" id="RHEA:22814"/>
    </physiologicalReaction>
</comment>
<dbReference type="VEuPathDB" id="FungiDB:CXQ85_002045"/>
<feature type="region of interest" description="Disordered" evidence="21">
    <location>
        <begin position="173"/>
        <end position="230"/>
    </location>
</feature>
<dbReference type="InterPro" id="IPR020867">
    <property type="entry name" value="THF_DH/CycHdrlase_CS"/>
</dbReference>
<dbReference type="InterPro" id="IPR020630">
    <property type="entry name" value="THF_DH/CycHdrlase_cat_dom"/>
</dbReference>
<evidence type="ECO:0000256" key="20">
    <source>
        <dbReference type="SAM" id="Coils"/>
    </source>
</evidence>
<organism evidence="24 25">
    <name type="scientific">Candidozyma haemuli</name>
    <dbReference type="NCBI Taxonomy" id="45357"/>
    <lineage>
        <taxon>Eukaryota</taxon>
        <taxon>Fungi</taxon>
        <taxon>Dikarya</taxon>
        <taxon>Ascomycota</taxon>
        <taxon>Saccharomycotina</taxon>
        <taxon>Pichiomycetes</taxon>
        <taxon>Metschnikowiaceae</taxon>
        <taxon>Candidozyma</taxon>
    </lineage>
</organism>
<protein>
    <submittedName>
        <fullName evidence="24">Uncharacterized protein</fullName>
    </submittedName>
</protein>
<dbReference type="GeneID" id="37007376"/>
<dbReference type="FunFam" id="3.10.410.10:FF:000001">
    <property type="entry name" value="Putative formate--tetrahydrofolate ligase"/>
    <property type="match status" value="1"/>
</dbReference>
<comment type="subunit">
    <text evidence="6">Homodimer.</text>
</comment>
<name>A0A2V1AQA8_9ASCO</name>
<keyword evidence="15" id="KW-0511">Multifunctional enzyme</keyword>
<keyword evidence="11" id="KW-0067">ATP-binding</keyword>
<feature type="compositionally biased region" description="Polar residues" evidence="21">
    <location>
        <begin position="98"/>
        <end position="108"/>
    </location>
</feature>
<dbReference type="EMBL" id="PKFO01000003">
    <property type="protein sequence ID" value="PVH20260.1"/>
    <property type="molecule type" value="Genomic_DNA"/>
</dbReference>
<dbReference type="STRING" id="45357.A0A2V1AQA8"/>
<feature type="compositionally biased region" description="Acidic residues" evidence="21">
    <location>
        <begin position="1522"/>
        <end position="1545"/>
    </location>
</feature>
<feature type="compositionally biased region" description="Pro residues" evidence="21">
    <location>
        <begin position="974"/>
        <end position="986"/>
    </location>
</feature>
<dbReference type="PROSITE" id="PS51444">
    <property type="entry name" value="FH2"/>
    <property type="match status" value="1"/>
</dbReference>
<evidence type="ECO:0000256" key="2">
    <source>
        <dbReference type="ARBA" id="ARBA00004431"/>
    </source>
</evidence>
<dbReference type="GO" id="GO:0000142">
    <property type="term" value="C:cellular bud neck contractile ring"/>
    <property type="evidence" value="ECO:0007669"/>
    <property type="project" value="UniProtKB-ARBA"/>
</dbReference>
<evidence type="ECO:0000256" key="4">
    <source>
        <dbReference type="ARBA" id="ARBA00005559"/>
    </source>
</evidence>
<reference evidence="24 25" key="1">
    <citation type="submission" date="2017-12" db="EMBL/GenBank/DDBJ databases">
        <title>Genome Sequence of a Multidrug-Resistant Candida haemulonii Isolate from a Patient with Chronic Leg Ulcers in Israel.</title>
        <authorList>
            <person name="Chow N.A."/>
            <person name="Gade L."/>
            <person name="Batra D."/>
            <person name="Rowe L.A."/>
            <person name="Ben-Ami R."/>
            <person name="Loparev V.N."/>
            <person name="Litvintseva A.P."/>
        </authorList>
    </citation>
    <scope>NUCLEOTIDE SEQUENCE [LARGE SCALE GENOMIC DNA]</scope>
    <source>
        <strain evidence="24 25">B11899</strain>
    </source>
</reference>
<keyword evidence="8" id="KW-0436">Ligase</keyword>
<feature type="domain" description="FH2" evidence="23">
    <location>
        <begin position="1078"/>
        <end position="1494"/>
    </location>
</feature>
<feature type="coiled-coil region" evidence="20">
    <location>
        <begin position="1363"/>
        <end position="1390"/>
    </location>
</feature>
<feature type="region of interest" description="Disordered" evidence="21">
    <location>
        <begin position="765"/>
        <end position="785"/>
    </location>
</feature>
<feature type="region of interest" description="Disordered" evidence="21">
    <location>
        <begin position="1"/>
        <end position="26"/>
    </location>
</feature>
<keyword evidence="14 20" id="KW-0175">Coiled coil</keyword>
<dbReference type="HAMAP" id="MF_01543">
    <property type="entry name" value="FTHFS"/>
    <property type="match status" value="1"/>
</dbReference>
<dbReference type="Gene3D" id="3.40.50.300">
    <property type="entry name" value="P-loop containing nucleotide triphosphate hydrolases"/>
    <property type="match status" value="2"/>
</dbReference>
<comment type="similarity">
    <text evidence="4">In the N-terminal section; belongs to the tetrahydrofolate dehydrogenase/cyclohydrolase family.</text>
</comment>
<evidence type="ECO:0000256" key="15">
    <source>
        <dbReference type="ARBA" id="ARBA00023268"/>
    </source>
</evidence>
<dbReference type="SUPFAM" id="SSF53223">
    <property type="entry name" value="Aminoacid dehydrogenase-like, N-terminal domain"/>
    <property type="match status" value="1"/>
</dbReference>
<dbReference type="SUPFAM" id="SSF101447">
    <property type="entry name" value="Formin homology 2 domain (FH2 domain)"/>
    <property type="match status" value="1"/>
</dbReference>
<dbReference type="Pfam" id="PF06371">
    <property type="entry name" value="Drf_GBD"/>
    <property type="match status" value="1"/>
</dbReference>
<dbReference type="FunFam" id="3.40.50.720:FF:000006">
    <property type="entry name" value="Bifunctional protein FolD"/>
    <property type="match status" value="1"/>
</dbReference>
<evidence type="ECO:0000256" key="14">
    <source>
        <dbReference type="ARBA" id="ARBA00023054"/>
    </source>
</evidence>
<dbReference type="PRINTS" id="PR00085">
    <property type="entry name" value="THFDHDRGNASE"/>
</dbReference>
<evidence type="ECO:0000256" key="17">
    <source>
        <dbReference type="ARBA" id="ARBA00051435"/>
    </source>
</evidence>
<dbReference type="FunFam" id="1.20.58.2220:FF:000006">
    <property type="entry name" value="Cytokinesis protein sepA"/>
    <property type="match status" value="1"/>
</dbReference>
<dbReference type="InterPro" id="IPR042201">
    <property type="entry name" value="FH2_Formin_sf"/>
</dbReference>
<dbReference type="PANTHER" id="PTHR47102:SF2">
    <property type="entry name" value="PROTEIN BNI1"/>
    <property type="match status" value="1"/>
</dbReference>
<evidence type="ECO:0000256" key="12">
    <source>
        <dbReference type="ARBA" id="ARBA00022857"/>
    </source>
</evidence>